<dbReference type="AlphaFoldDB" id="A0A6G8Q8B2"/>
<dbReference type="KEGG" id="rub:GBA63_08675"/>
<name>A0A6G8Q8B2_9ACTN</name>
<gene>
    <name evidence="2" type="ORF">GBA63_08675</name>
</gene>
<feature type="transmembrane region" description="Helical" evidence="1">
    <location>
        <begin position="87"/>
        <end position="111"/>
    </location>
</feature>
<evidence type="ECO:0000313" key="3">
    <source>
        <dbReference type="Proteomes" id="UP000501452"/>
    </source>
</evidence>
<keyword evidence="1" id="KW-1133">Transmembrane helix</keyword>
<keyword evidence="3" id="KW-1185">Reference proteome</keyword>
<feature type="transmembrane region" description="Helical" evidence="1">
    <location>
        <begin position="28"/>
        <end position="48"/>
    </location>
</feature>
<reference evidence="2 3" key="1">
    <citation type="submission" date="2019-10" db="EMBL/GenBank/DDBJ databases">
        <title>Rubrobacter sp nov SCSIO 52090 isolated from a deep-sea sediment in the South China Sea.</title>
        <authorList>
            <person name="Chen R.W."/>
        </authorList>
    </citation>
    <scope>NUCLEOTIDE SEQUENCE [LARGE SCALE GENOMIC DNA]</scope>
    <source>
        <strain evidence="2 3">SCSIO 52909</strain>
    </source>
</reference>
<keyword evidence="1" id="KW-0812">Transmembrane</keyword>
<protein>
    <submittedName>
        <fullName evidence="2">Uncharacterized protein</fullName>
    </submittedName>
</protein>
<dbReference type="Proteomes" id="UP000501452">
    <property type="component" value="Chromosome"/>
</dbReference>
<dbReference type="RefSeq" id="WP_166175309.1">
    <property type="nucleotide sequence ID" value="NZ_CP045119.1"/>
</dbReference>
<proteinExistence type="predicted"/>
<dbReference type="EMBL" id="CP045119">
    <property type="protein sequence ID" value="QIN82710.1"/>
    <property type="molecule type" value="Genomic_DNA"/>
</dbReference>
<keyword evidence="1" id="KW-0472">Membrane</keyword>
<organism evidence="2 3">
    <name type="scientific">Rubrobacter tropicus</name>
    <dbReference type="NCBI Taxonomy" id="2653851"/>
    <lineage>
        <taxon>Bacteria</taxon>
        <taxon>Bacillati</taxon>
        <taxon>Actinomycetota</taxon>
        <taxon>Rubrobacteria</taxon>
        <taxon>Rubrobacterales</taxon>
        <taxon>Rubrobacteraceae</taxon>
        <taxon>Rubrobacter</taxon>
    </lineage>
</organism>
<accession>A0A6G8Q8B2</accession>
<feature type="transmembrane region" description="Helical" evidence="1">
    <location>
        <begin position="60"/>
        <end position="80"/>
    </location>
</feature>
<evidence type="ECO:0000256" key="1">
    <source>
        <dbReference type="SAM" id="Phobius"/>
    </source>
</evidence>
<sequence>MNLLAVPGRTAATAPDGGNIRLLPRAGAVSLFAVALSFGAVSAFYWAFAVELVTRSVDLPVAAGPLFYAVVGVVGFVGMLTGDAVRYLGLVAVLLGVLASLALSAGLLAVAPGSLAAAGISAALYGSA</sequence>
<evidence type="ECO:0000313" key="2">
    <source>
        <dbReference type="EMBL" id="QIN82710.1"/>
    </source>
</evidence>